<dbReference type="EMBL" id="JAJGAK010000001">
    <property type="protein sequence ID" value="MCC8363163.1"/>
    <property type="molecule type" value="Genomic_DNA"/>
</dbReference>
<sequence>MKTRIALALCTSLALAACTSTPSSDADAATSETAAAEGSSASADTSTTEGHLEVTCNVDPAEKFEGQKISDAFSEQARTAAGAATVRVIRPNQPVTMDYRGDRLNIILDGNDMVVDVNCG</sequence>
<dbReference type="Gene3D" id="3.30.10.10">
    <property type="entry name" value="Trypsin Inhibitor V, subunit A"/>
    <property type="match status" value="1"/>
</dbReference>
<dbReference type="PANTHER" id="PTHR39600:SF1">
    <property type="entry name" value="PEPTIDASE INHIBITOR I78 FAMILY PROTEIN"/>
    <property type="match status" value="1"/>
</dbReference>
<gene>
    <name evidence="3" type="ORF">LK996_08755</name>
</gene>
<dbReference type="Proteomes" id="UP001165293">
    <property type="component" value="Unassembled WGS sequence"/>
</dbReference>
<dbReference type="Pfam" id="PF11720">
    <property type="entry name" value="Inhibitor_I78"/>
    <property type="match status" value="1"/>
</dbReference>
<reference evidence="3" key="1">
    <citation type="submission" date="2021-10" db="EMBL/GenBank/DDBJ databases">
        <authorList>
            <person name="Lyu M."/>
            <person name="Wang X."/>
            <person name="Meng X."/>
            <person name="Xu K."/>
        </authorList>
    </citation>
    <scope>NUCLEOTIDE SEQUENCE</scope>
    <source>
        <strain evidence="3">A6</strain>
    </source>
</reference>
<evidence type="ECO:0000313" key="4">
    <source>
        <dbReference type="Proteomes" id="UP001165293"/>
    </source>
</evidence>
<comment type="caution">
    <text evidence="3">The sequence shown here is derived from an EMBL/GenBank/DDBJ whole genome shotgun (WGS) entry which is preliminary data.</text>
</comment>
<dbReference type="PANTHER" id="PTHR39600">
    <property type="entry name" value="PEPTIDASE INHIBITOR I78 FAMILY PROTEIN"/>
    <property type="match status" value="1"/>
</dbReference>
<keyword evidence="4" id="KW-1185">Reference proteome</keyword>
<feature type="chain" id="PRO_5045407424" evidence="2">
    <location>
        <begin position="29"/>
        <end position="120"/>
    </location>
</feature>
<dbReference type="RefSeq" id="WP_230526711.1">
    <property type="nucleotide sequence ID" value="NZ_JAJGAK010000001.1"/>
</dbReference>
<accession>A0ABS8JI68</accession>
<organism evidence="3 4">
    <name type="scientific">Noviluteimonas lactosilytica</name>
    <dbReference type="NCBI Taxonomy" id="2888523"/>
    <lineage>
        <taxon>Bacteria</taxon>
        <taxon>Pseudomonadati</taxon>
        <taxon>Pseudomonadota</taxon>
        <taxon>Gammaproteobacteria</taxon>
        <taxon>Lysobacterales</taxon>
        <taxon>Lysobacteraceae</taxon>
        <taxon>Noviluteimonas</taxon>
    </lineage>
</organism>
<proteinExistence type="predicted"/>
<dbReference type="PROSITE" id="PS51257">
    <property type="entry name" value="PROKAR_LIPOPROTEIN"/>
    <property type="match status" value="1"/>
</dbReference>
<keyword evidence="2" id="KW-0732">Signal</keyword>
<dbReference type="InterPro" id="IPR021719">
    <property type="entry name" value="Prot_inh_I78"/>
</dbReference>
<protein>
    <submittedName>
        <fullName evidence="3">Elastase inhibitor AFLEI Flags</fullName>
    </submittedName>
</protein>
<feature type="compositionally biased region" description="Low complexity" evidence="1">
    <location>
        <begin position="21"/>
        <end position="49"/>
    </location>
</feature>
<evidence type="ECO:0000256" key="2">
    <source>
        <dbReference type="SAM" id="SignalP"/>
    </source>
</evidence>
<evidence type="ECO:0000256" key="1">
    <source>
        <dbReference type="SAM" id="MobiDB-lite"/>
    </source>
</evidence>
<feature type="signal peptide" evidence="2">
    <location>
        <begin position="1"/>
        <end position="28"/>
    </location>
</feature>
<name>A0ABS8JI68_9GAMM</name>
<feature type="region of interest" description="Disordered" evidence="1">
    <location>
        <begin position="21"/>
        <end position="51"/>
    </location>
</feature>
<evidence type="ECO:0000313" key="3">
    <source>
        <dbReference type="EMBL" id="MCC8363163.1"/>
    </source>
</evidence>